<sequence>MRSEFLHLATSEGRTVISANPGDRPPGGTYPSWSDLPVKWRHRSRQEILAGQ</sequence>
<feature type="region of interest" description="Disordered" evidence="1">
    <location>
        <begin position="1"/>
        <end position="35"/>
    </location>
</feature>
<proteinExistence type="predicted"/>
<evidence type="ECO:0000256" key="1">
    <source>
        <dbReference type="SAM" id="MobiDB-lite"/>
    </source>
</evidence>
<evidence type="ECO:0000313" key="3">
    <source>
        <dbReference type="Proteomes" id="UP000001075"/>
    </source>
</evidence>
<dbReference type="AlphaFoldDB" id="G3HZW6"/>
<dbReference type="InParanoid" id="G3HZW6"/>
<evidence type="ECO:0000313" key="2">
    <source>
        <dbReference type="EMBL" id="EGW03970.1"/>
    </source>
</evidence>
<gene>
    <name evidence="2" type="ORF">I79_016630</name>
</gene>
<organism evidence="2 3">
    <name type="scientific">Cricetulus griseus</name>
    <name type="common">Chinese hamster</name>
    <name type="synonym">Cricetulus barabensis griseus</name>
    <dbReference type="NCBI Taxonomy" id="10029"/>
    <lineage>
        <taxon>Eukaryota</taxon>
        <taxon>Metazoa</taxon>
        <taxon>Chordata</taxon>
        <taxon>Craniata</taxon>
        <taxon>Vertebrata</taxon>
        <taxon>Euteleostomi</taxon>
        <taxon>Mammalia</taxon>
        <taxon>Eutheria</taxon>
        <taxon>Euarchontoglires</taxon>
        <taxon>Glires</taxon>
        <taxon>Rodentia</taxon>
        <taxon>Myomorpha</taxon>
        <taxon>Muroidea</taxon>
        <taxon>Cricetidae</taxon>
        <taxon>Cricetinae</taxon>
        <taxon>Cricetulus</taxon>
    </lineage>
</organism>
<name>G3HZW6_CRIGR</name>
<dbReference type="Proteomes" id="UP000001075">
    <property type="component" value="Unassembled WGS sequence"/>
</dbReference>
<reference evidence="3" key="1">
    <citation type="journal article" date="2011" name="Nat. Biotechnol.">
        <title>The genomic sequence of the Chinese hamster ovary (CHO)-K1 cell line.</title>
        <authorList>
            <person name="Xu X."/>
            <person name="Nagarajan H."/>
            <person name="Lewis N.E."/>
            <person name="Pan S."/>
            <person name="Cai Z."/>
            <person name="Liu X."/>
            <person name="Chen W."/>
            <person name="Xie M."/>
            <person name="Wang W."/>
            <person name="Hammond S."/>
            <person name="Andersen M.R."/>
            <person name="Neff N."/>
            <person name="Passarelli B."/>
            <person name="Koh W."/>
            <person name="Fan H.C."/>
            <person name="Wang J."/>
            <person name="Gui Y."/>
            <person name="Lee K.H."/>
            <person name="Betenbaugh M.J."/>
            <person name="Quake S.R."/>
            <person name="Famili I."/>
            <person name="Palsson B.O."/>
            <person name="Wang J."/>
        </authorList>
    </citation>
    <scope>NUCLEOTIDE SEQUENCE [LARGE SCALE GENOMIC DNA]</scope>
    <source>
        <strain evidence="3">CHO K1 cell line</strain>
    </source>
</reference>
<accession>G3HZW6</accession>
<dbReference type="EMBL" id="JH000991">
    <property type="protein sequence ID" value="EGW03970.1"/>
    <property type="molecule type" value="Genomic_DNA"/>
</dbReference>
<protein>
    <submittedName>
        <fullName evidence="2">Uncharacterized protein</fullName>
    </submittedName>
</protein>